<dbReference type="Proteomes" id="UP001058271">
    <property type="component" value="Chromosome"/>
</dbReference>
<feature type="region of interest" description="Disordered" evidence="1">
    <location>
        <begin position="1"/>
        <end position="29"/>
    </location>
</feature>
<sequence length="91" mass="10217">MADELTPAQRSMRASIAAHSRWAREPDRKEAMRPALDGMLARFEKQVDPDGVLEPHIRAERAESAKKAYYKALQLKSSRARAANRGKQKAA</sequence>
<evidence type="ECO:0000256" key="1">
    <source>
        <dbReference type="SAM" id="MobiDB-lite"/>
    </source>
</evidence>
<gene>
    <name evidence="2" type="ORF">Drose_06575</name>
</gene>
<proteinExistence type="predicted"/>
<keyword evidence="3" id="KW-1185">Reference proteome</keyword>
<reference evidence="2" key="1">
    <citation type="submission" date="2021-04" db="EMBL/GenBank/DDBJ databases">
        <title>Biosynthetic gene clusters of Dactylosporangioum roseum.</title>
        <authorList>
            <person name="Hartkoorn R.C."/>
            <person name="Beaudoing E."/>
            <person name="Hot D."/>
            <person name="Moureu S."/>
        </authorList>
    </citation>
    <scope>NUCLEOTIDE SEQUENCE</scope>
    <source>
        <strain evidence="2">NRRL B-16295</strain>
    </source>
</reference>
<accession>A0ABY5Z7W0</accession>
<evidence type="ECO:0000313" key="3">
    <source>
        <dbReference type="Proteomes" id="UP001058271"/>
    </source>
</evidence>
<evidence type="ECO:0000313" key="2">
    <source>
        <dbReference type="EMBL" id="UWZ37937.1"/>
    </source>
</evidence>
<protein>
    <submittedName>
        <fullName evidence="2">Uncharacterized protein</fullName>
    </submittedName>
</protein>
<name>A0ABY5Z7W0_9ACTN</name>
<dbReference type="RefSeq" id="WP_260727300.1">
    <property type="nucleotide sequence ID" value="NZ_BAAABS010000033.1"/>
</dbReference>
<dbReference type="EMBL" id="CP073721">
    <property type="protein sequence ID" value="UWZ37937.1"/>
    <property type="molecule type" value="Genomic_DNA"/>
</dbReference>
<organism evidence="2 3">
    <name type="scientific">Dactylosporangium roseum</name>
    <dbReference type="NCBI Taxonomy" id="47989"/>
    <lineage>
        <taxon>Bacteria</taxon>
        <taxon>Bacillati</taxon>
        <taxon>Actinomycetota</taxon>
        <taxon>Actinomycetes</taxon>
        <taxon>Micromonosporales</taxon>
        <taxon>Micromonosporaceae</taxon>
        <taxon>Dactylosporangium</taxon>
    </lineage>
</organism>